<dbReference type="Proteomes" id="UP001213000">
    <property type="component" value="Unassembled WGS sequence"/>
</dbReference>
<sequence length="112" mass="12621">MMPGIGKAIGDFFGVSKEAVQLQAHLDELEEENKKLILERSDIDENHIAPLQKENEALTARKDELIKQNDMLQRQSDRVFKEHQSVLSLYSAHLQAMQSSATPPPPAQSPSW</sequence>
<gene>
    <name evidence="2" type="ORF">NP233_g10482</name>
</gene>
<protein>
    <submittedName>
        <fullName evidence="2">Uncharacterized protein</fullName>
    </submittedName>
</protein>
<evidence type="ECO:0000313" key="3">
    <source>
        <dbReference type="Proteomes" id="UP001213000"/>
    </source>
</evidence>
<name>A0AAD5YL97_9AGAR</name>
<evidence type="ECO:0000256" key="1">
    <source>
        <dbReference type="SAM" id="Coils"/>
    </source>
</evidence>
<proteinExistence type="predicted"/>
<dbReference type="EMBL" id="JANIEX010001075">
    <property type="protein sequence ID" value="KAJ3560981.1"/>
    <property type="molecule type" value="Genomic_DNA"/>
</dbReference>
<comment type="caution">
    <text evidence="2">The sequence shown here is derived from an EMBL/GenBank/DDBJ whole genome shotgun (WGS) entry which is preliminary data.</text>
</comment>
<dbReference type="AlphaFoldDB" id="A0AAD5YL97"/>
<reference evidence="2" key="1">
    <citation type="submission" date="2022-07" db="EMBL/GenBank/DDBJ databases">
        <title>Genome Sequence of Leucocoprinus birnbaumii.</title>
        <authorList>
            <person name="Buettner E."/>
        </authorList>
    </citation>
    <scope>NUCLEOTIDE SEQUENCE</scope>
    <source>
        <strain evidence="2">VT141</strain>
    </source>
</reference>
<keyword evidence="1" id="KW-0175">Coiled coil</keyword>
<feature type="coiled-coil region" evidence="1">
    <location>
        <begin position="19"/>
        <end position="75"/>
    </location>
</feature>
<evidence type="ECO:0000313" key="2">
    <source>
        <dbReference type="EMBL" id="KAJ3560981.1"/>
    </source>
</evidence>
<accession>A0AAD5YL97</accession>
<organism evidence="2 3">
    <name type="scientific">Leucocoprinus birnbaumii</name>
    <dbReference type="NCBI Taxonomy" id="56174"/>
    <lineage>
        <taxon>Eukaryota</taxon>
        <taxon>Fungi</taxon>
        <taxon>Dikarya</taxon>
        <taxon>Basidiomycota</taxon>
        <taxon>Agaricomycotina</taxon>
        <taxon>Agaricomycetes</taxon>
        <taxon>Agaricomycetidae</taxon>
        <taxon>Agaricales</taxon>
        <taxon>Agaricineae</taxon>
        <taxon>Agaricaceae</taxon>
        <taxon>Leucocoprinus</taxon>
    </lineage>
</organism>
<keyword evidence="3" id="KW-1185">Reference proteome</keyword>